<keyword evidence="4" id="KW-1185">Reference proteome</keyword>
<dbReference type="InterPro" id="IPR029787">
    <property type="entry name" value="Nucleotide_cyclase"/>
</dbReference>
<dbReference type="AlphaFoldDB" id="A0A916ZMN0"/>
<comment type="caution">
    <text evidence="3">The sequence shown here is derived from an EMBL/GenBank/DDBJ whole genome shotgun (WGS) entry which is preliminary data.</text>
</comment>
<dbReference type="Proteomes" id="UP000644699">
    <property type="component" value="Unassembled WGS sequence"/>
</dbReference>
<dbReference type="InterPro" id="IPR008984">
    <property type="entry name" value="SMAD_FHA_dom_sf"/>
</dbReference>
<dbReference type="PANTHER" id="PTHR43081">
    <property type="entry name" value="ADENYLATE CYCLASE, TERMINAL-DIFFERENTIATION SPECIFIC-RELATED"/>
    <property type="match status" value="1"/>
</dbReference>
<dbReference type="EMBL" id="BMIQ01000003">
    <property type="protein sequence ID" value="GGE03207.1"/>
    <property type="molecule type" value="Genomic_DNA"/>
</dbReference>
<dbReference type="GO" id="GO:0035556">
    <property type="term" value="P:intracellular signal transduction"/>
    <property type="evidence" value="ECO:0007669"/>
    <property type="project" value="InterPro"/>
</dbReference>
<dbReference type="SUPFAM" id="SSF49879">
    <property type="entry name" value="SMAD/FHA domain"/>
    <property type="match status" value="1"/>
</dbReference>
<proteinExistence type="predicted"/>
<evidence type="ECO:0008006" key="5">
    <source>
        <dbReference type="Google" id="ProtNLM"/>
    </source>
</evidence>
<dbReference type="PROSITE" id="PS50006">
    <property type="entry name" value="FHA_DOMAIN"/>
    <property type="match status" value="1"/>
</dbReference>
<reference evidence="3" key="2">
    <citation type="submission" date="2020-09" db="EMBL/GenBank/DDBJ databases">
        <authorList>
            <person name="Sun Q."/>
            <person name="Zhou Y."/>
        </authorList>
    </citation>
    <scope>NUCLEOTIDE SEQUENCE</scope>
    <source>
        <strain evidence="3">CGMCC 1.15367</strain>
    </source>
</reference>
<dbReference type="GO" id="GO:0006171">
    <property type="term" value="P:cAMP biosynthetic process"/>
    <property type="evidence" value="ECO:0007669"/>
    <property type="project" value="TreeGrafter"/>
</dbReference>
<dbReference type="RefSeq" id="WP_188908482.1">
    <property type="nucleotide sequence ID" value="NZ_BMIQ01000003.1"/>
</dbReference>
<accession>A0A916ZMN0</accession>
<dbReference type="InterPro" id="IPR000253">
    <property type="entry name" value="FHA_dom"/>
</dbReference>
<dbReference type="PROSITE" id="PS50125">
    <property type="entry name" value="GUANYLATE_CYCLASE_2"/>
    <property type="match status" value="1"/>
</dbReference>
<dbReference type="Gene3D" id="3.30.70.1230">
    <property type="entry name" value="Nucleotide cyclase"/>
    <property type="match status" value="1"/>
</dbReference>
<dbReference type="CDD" id="cd00060">
    <property type="entry name" value="FHA"/>
    <property type="match status" value="1"/>
</dbReference>
<dbReference type="Gene3D" id="2.60.200.20">
    <property type="match status" value="1"/>
</dbReference>
<organism evidence="3 4">
    <name type="scientific">Aureimonas endophytica</name>
    <dbReference type="NCBI Taxonomy" id="2027858"/>
    <lineage>
        <taxon>Bacteria</taxon>
        <taxon>Pseudomonadati</taxon>
        <taxon>Pseudomonadota</taxon>
        <taxon>Alphaproteobacteria</taxon>
        <taxon>Hyphomicrobiales</taxon>
        <taxon>Aurantimonadaceae</taxon>
        <taxon>Aureimonas</taxon>
    </lineage>
</organism>
<dbReference type="PANTHER" id="PTHR43081:SF19">
    <property type="entry name" value="PH-SENSITIVE ADENYLATE CYCLASE RV1264"/>
    <property type="match status" value="1"/>
</dbReference>
<sequence>MRLAMFEAAVDRSLLLADISGSTALYDTVGNEEGARRIHACLDAMRDAILAAGGRFVGAKGDDVLASFDAADAALTAARFILDAVPTGGLAVHVGLHFGSVVSARNDIFGDAVNVTARLAGAANPGEVLISEDFVAQLLPEGRAALRPLAPMSLKGKPLPMGVYSLGQDTRIFEMAGRGAAGPPAPLPASIAFRFEDREVRLMDAQNVAIGRASDNAFVVDRPWVSRRHATIAVSAGRVQFTDHSSYGTWLTLDATAEFLVRRETVLLVGRGRFSLGITAADEDAAVIEFEVGS</sequence>
<feature type="domain" description="FHA" evidence="1">
    <location>
        <begin position="208"/>
        <end position="252"/>
    </location>
</feature>
<evidence type="ECO:0000259" key="2">
    <source>
        <dbReference type="PROSITE" id="PS50125"/>
    </source>
</evidence>
<protein>
    <recommendedName>
        <fullName evidence="5">Class 3 adenylate cyclase</fullName>
    </recommendedName>
</protein>
<feature type="domain" description="Guanylate cyclase" evidence="2">
    <location>
        <begin position="13"/>
        <end position="120"/>
    </location>
</feature>
<name>A0A916ZMN0_9HYPH</name>
<dbReference type="GO" id="GO:0004016">
    <property type="term" value="F:adenylate cyclase activity"/>
    <property type="evidence" value="ECO:0007669"/>
    <property type="project" value="UniProtKB-ARBA"/>
</dbReference>
<dbReference type="Pfam" id="PF00498">
    <property type="entry name" value="FHA"/>
    <property type="match status" value="1"/>
</dbReference>
<evidence type="ECO:0000313" key="4">
    <source>
        <dbReference type="Proteomes" id="UP000644699"/>
    </source>
</evidence>
<dbReference type="InterPro" id="IPR001054">
    <property type="entry name" value="A/G_cyclase"/>
</dbReference>
<evidence type="ECO:0000313" key="3">
    <source>
        <dbReference type="EMBL" id="GGE03207.1"/>
    </source>
</evidence>
<dbReference type="InterPro" id="IPR050697">
    <property type="entry name" value="Adenylyl/Guanylyl_Cyclase_3/4"/>
</dbReference>
<dbReference type="SUPFAM" id="SSF55073">
    <property type="entry name" value="Nucleotide cyclase"/>
    <property type="match status" value="1"/>
</dbReference>
<dbReference type="CDD" id="cd07302">
    <property type="entry name" value="CHD"/>
    <property type="match status" value="1"/>
</dbReference>
<reference evidence="3" key="1">
    <citation type="journal article" date="2014" name="Int. J. Syst. Evol. Microbiol.">
        <title>Complete genome sequence of Corynebacterium casei LMG S-19264T (=DSM 44701T), isolated from a smear-ripened cheese.</title>
        <authorList>
            <consortium name="US DOE Joint Genome Institute (JGI-PGF)"/>
            <person name="Walter F."/>
            <person name="Albersmeier A."/>
            <person name="Kalinowski J."/>
            <person name="Ruckert C."/>
        </authorList>
    </citation>
    <scope>NUCLEOTIDE SEQUENCE</scope>
    <source>
        <strain evidence="3">CGMCC 1.15367</strain>
    </source>
</reference>
<evidence type="ECO:0000259" key="1">
    <source>
        <dbReference type="PROSITE" id="PS50006"/>
    </source>
</evidence>
<dbReference type="Pfam" id="PF00211">
    <property type="entry name" value="Guanylate_cyc"/>
    <property type="match status" value="1"/>
</dbReference>
<gene>
    <name evidence="3" type="ORF">GCM10011390_22580</name>
</gene>